<feature type="region of interest" description="Disordered" evidence="1">
    <location>
        <begin position="1"/>
        <end position="42"/>
    </location>
</feature>
<feature type="compositionally biased region" description="Low complexity" evidence="1">
    <location>
        <begin position="13"/>
        <end position="24"/>
    </location>
</feature>
<feature type="compositionally biased region" description="Basic residues" evidence="1">
    <location>
        <begin position="25"/>
        <end position="35"/>
    </location>
</feature>
<name>A0A6C0C5A1_9ZZZZ</name>
<proteinExistence type="predicted"/>
<protein>
    <recommendedName>
        <fullName evidence="3">MYM-type domain-containing protein</fullName>
    </recommendedName>
</protein>
<feature type="compositionally biased region" description="Basic residues" evidence="1">
    <location>
        <begin position="1"/>
        <end position="12"/>
    </location>
</feature>
<reference evidence="2" key="1">
    <citation type="journal article" date="2020" name="Nature">
        <title>Giant virus diversity and host interactions through global metagenomics.</title>
        <authorList>
            <person name="Schulz F."/>
            <person name="Roux S."/>
            <person name="Paez-Espino D."/>
            <person name="Jungbluth S."/>
            <person name="Walsh D.A."/>
            <person name="Denef V.J."/>
            <person name="McMahon K.D."/>
            <person name="Konstantinidis K.T."/>
            <person name="Eloe-Fadrosh E.A."/>
            <person name="Kyrpides N.C."/>
            <person name="Woyke T."/>
        </authorList>
    </citation>
    <scope>NUCLEOTIDE SEQUENCE</scope>
    <source>
        <strain evidence="2">GVMAG-M-3300020187-37</strain>
    </source>
</reference>
<organism evidence="2">
    <name type="scientific">viral metagenome</name>
    <dbReference type="NCBI Taxonomy" id="1070528"/>
    <lineage>
        <taxon>unclassified sequences</taxon>
        <taxon>metagenomes</taxon>
        <taxon>organismal metagenomes</taxon>
    </lineage>
</organism>
<sequence>MEQPKKRGRKVGSKNNKNNNVVKGPPKKRGRKPNKKVITNDNPVFANDNLNIDDLIIKLNNDKKDNNLNLSLVIEENKDINYSNNERNSQLCWNCCHSFHSVVHGLPINYNNDVFHTIGDFCSVECMSRYAVDNMNDDIYEILPLINMYNNKINNCNKKVKLAPNKLLLTIFGGNMTIDEYRNDNTMYDIKMPIIIPVNYNINQYNLKNNNNLSDLKLYRKKKVENNNSISNKLNIKNI</sequence>
<accession>A0A6C0C5A1</accession>
<evidence type="ECO:0008006" key="3">
    <source>
        <dbReference type="Google" id="ProtNLM"/>
    </source>
</evidence>
<evidence type="ECO:0000313" key="2">
    <source>
        <dbReference type="EMBL" id="QHS99590.1"/>
    </source>
</evidence>
<evidence type="ECO:0000256" key="1">
    <source>
        <dbReference type="SAM" id="MobiDB-lite"/>
    </source>
</evidence>
<dbReference type="AlphaFoldDB" id="A0A6C0C5A1"/>
<dbReference type="EMBL" id="MN739345">
    <property type="protein sequence ID" value="QHS99590.1"/>
    <property type="molecule type" value="Genomic_DNA"/>
</dbReference>